<gene>
    <name evidence="1" type="ORF">Lalb_Chr18g0059341</name>
</gene>
<accession>A0A6A4P032</accession>
<organism evidence="1 2">
    <name type="scientific">Lupinus albus</name>
    <name type="common">White lupine</name>
    <name type="synonym">Lupinus termis</name>
    <dbReference type="NCBI Taxonomy" id="3870"/>
    <lineage>
        <taxon>Eukaryota</taxon>
        <taxon>Viridiplantae</taxon>
        <taxon>Streptophyta</taxon>
        <taxon>Embryophyta</taxon>
        <taxon>Tracheophyta</taxon>
        <taxon>Spermatophyta</taxon>
        <taxon>Magnoliopsida</taxon>
        <taxon>eudicotyledons</taxon>
        <taxon>Gunneridae</taxon>
        <taxon>Pentapetalae</taxon>
        <taxon>rosids</taxon>
        <taxon>fabids</taxon>
        <taxon>Fabales</taxon>
        <taxon>Fabaceae</taxon>
        <taxon>Papilionoideae</taxon>
        <taxon>50 kb inversion clade</taxon>
        <taxon>genistoids sensu lato</taxon>
        <taxon>core genistoids</taxon>
        <taxon>Genisteae</taxon>
        <taxon>Lupinus</taxon>
    </lineage>
</organism>
<evidence type="ECO:0000313" key="1">
    <source>
        <dbReference type="EMBL" id="KAE9594962.1"/>
    </source>
</evidence>
<protein>
    <submittedName>
        <fullName evidence="1">Putative anthocyanidin 3-O-glucoside 2''-O-glucosyltransferase</fullName>
    </submittedName>
</protein>
<dbReference type="Proteomes" id="UP000447434">
    <property type="component" value="Chromosome 18"/>
</dbReference>
<keyword evidence="2" id="KW-1185">Reference proteome</keyword>
<dbReference type="GO" id="GO:0016740">
    <property type="term" value="F:transferase activity"/>
    <property type="evidence" value="ECO:0007669"/>
    <property type="project" value="UniProtKB-KW"/>
</dbReference>
<sequence>MSAKLKIAPMYCLRSPNVISSLSNKLDQRGHLISFFMPKITIHKLSHFNIHLHLISFIPFSRLQWTSLSLSLKFLSESSYLMVFYDFIHRLTTLLCIKALHNCTIN</sequence>
<keyword evidence="1" id="KW-0808">Transferase</keyword>
<name>A0A6A4P032_LUPAL</name>
<dbReference type="EMBL" id="WOCE01000018">
    <property type="protein sequence ID" value="KAE9594962.1"/>
    <property type="molecule type" value="Genomic_DNA"/>
</dbReference>
<comment type="caution">
    <text evidence="1">The sequence shown here is derived from an EMBL/GenBank/DDBJ whole genome shotgun (WGS) entry which is preliminary data.</text>
</comment>
<reference evidence="2" key="1">
    <citation type="journal article" date="2020" name="Nat. Commun.">
        <title>Genome sequence of the cluster root forming white lupin.</title>
        <authorList>
            <person name="Hufnagel B."/>
            <person name="Marques A."/>
            <person name="Soriano A."/>
            <person name="Marques L."/>
            <person name="Divol F."/>
            <person name="Doumas P."/>
            <person name="Sallet E."/>
            <person name="Mancinotti D."/>
            <person name="Carrere S."/>
            <person name="Marande W."/>
            <person name="Arribat S."/>
            <person name="Keller J."/>
            <person name="Huneau C."/>
            <person name="Blein T."/>
            <person name="Aime D."/>
            <person name="Laguerre M."/>
            <person name="Taylor J."/>
            <person name="Schubert V."/>
            <person name="Nelson M."/>
            <person name="Geu-Flores F."/>
            <person name="Crespi M."/>
            <person name="Gallardo-Guerrero K."/>
            <person name="Delaux P.-M."/>
            <person name="Salse J."/>
            <person name="Berges H."/>
            <person name="Guyot R."/>
            <person name="Gouzy J."/>
            <person name="Peret B."/>
        </authorList>
    </citation>
    <scope>NUCLEOTIDE SEQUENCE [LARGE SCALE GENOMIC DNA]</scope>
    <source>
        <strain evidence="2">cv. Amiga</strain>
    </source>
</reference>
<evidence type="ECO:0000313" key="2">
    <source>
        <dbReference type="Proteomes" id="UP000447434"/>
    </source>
</evidence>
<proteinExistence type="predicted"/>
<dbReference type="AlphaFoldDB" id="A0A6A4P032"/>